<name>A0A392SL10_9FABA</name>
<dbReference type="AlphaFoldDB" id="A0A392SL10"/>
<evidence type="ECO:0000313" key="2">
    <source>
        <dbReference type="EMBL" id="MCI48546.1"/>
    </source>
</evidence>
<reference evidence="2 3" key="1">
    <citation type="journal article" date="2018" name="Front. Plant Sci.">
        <title>Red Clover (Trifolium pratense) and Zigzag Clover (T. medium) - A Picture of Genomic Similarities and Differences.</title>
        <authorList>
            <person name="Dluhosova J."/>
            <person name="Istvanek J."/>
            <person name="Nedelnik J."/>
            <person name="Repkova J."/>
        </authorList>
    </citation>
    <scope>NUCLEOTIDE SEQUENCE [LARGE SCALE GENOMIC DNA]</scope>
    <source>
        <strain evidence="3">cv. 10/8</strain>
        <tissue evidence="2">Leaf</tissue>
    </source>
</reference>
<organism evidence="2 3">
    <name type="scientific">Trifolium medium</name>
    <dbReference type="NCBI Taxonomy" id="97028"/>
    <lineage>
        <taxon>Eukaryota</taxon>
        <taxon>Viridiplantae</taxon>
        <taxon>Streptophyta</taxon>
        <taxon>Embryophyta</taxon>
        <taxon>Tracheophyta</taxon>
        <taxon>Spermatophyta</taxon>
        <taxon>Magnoliopsida</taxon>
        <taxon>eudicotyledons</taxon>
        <taxon>Gunneridae</taxon>
        <taxon>Pentapetalae</taxon>
        <taxon>rosids</taxon>
        <taxon>fabids</taxon>
        <taxon>Fabales</taxon>
        <taxon>Fabaceae</taxon>
        <taxon>Papilionoideae</taxon>
        <taxon>50 kb inversion clade</taxon>
        <taxon>NPAAA clade</taxon>
        <taxon>Hologalegina</taxon>
        <taxon>IRL clade</taxon>
        <taxon>Trifolieae</taxon>
        <taxon>Trifolium</taxon>
    </lineage>
</organism>
<keyword evidence="3" id="KW-1185">Reference proteome</keyword>
<keyword evidence="1" id="KW-0472">Membrane</keyword>
<proteinExistence type="predicted"/>
<keyword evidence="1" id="KW-1133">Transmembrane helix</keyword>
<dbReference type="Proteomes" id="UP000265520">
    <property type="component" value="Unassembled WGS sequence"/>
</dbReference>
<comment type="caution">
    <text evidence="2">The sequence shown here is derived from an EMBL/GenBank/DDBJ whole genome shotgun (WGS) entry which is preliminary data.</text>
</comment>
<accession>A0A392SL10</accession>
<feature type="non-terminal residue" evidence="2">
    <location>
        <position position="54"/>
    </location>
</feature>
<dbReference type="EMBL" id="LXQA010387910">
    <property type="protein sequence ID" value="MCI48546.1"/>
    <property type="molecule type" value="Genomic_DNA"/>
</dbReference>
<sequence>MLAGFAAVVPPKTPSGAISVAVGSAADYSVLLPVWVVLSQCLFLGICWFCYGVL</sequence>
<evidence type="ECO:0000256" key="1">
    <source>
        <dbReference type="SAM" id="Phobius"/>
    </source>
</evidence>
<keyword evidence="1" id="KW-0812">Transmembrane</keyword>
<protein>
    <submittedName>
        <fullName evidence="2">Uncharacterized protein</fullName>
    </submittedName>
</protein>
<evidence type="ECO:0000313" key="3">
    <source>
        <dbReference type="Proteomes" id="UP000265520"/>
    </source>
</evidence>
<feature type="transmembrane region" description="Helical" evidence="1">
    <location>
        <begin position="33"/>
        <end position="53"/>
    </location>
</feature>